<dbReference type="PRINTS" id="PR00080">
    <property type="entry name" value="SDRFAMILY"/>
</dbReference>
<dbReference type="CDD" id="cd05233">
    <property type="entry name" value="SDR_c"/>
    <property type="match status" value="1"/>
</dbReference>
<organism evidence="4 5">
    <name type="scientific">Aspergillus pseudoustus</name>
    <dbReference type="NCBI Taxonomy" id="1810923"/>
    <lineage>
        <taxon>Eukaryota</taxon>
        <taxon>Fungi</taxon>
        <taxon>Dikarya</taxon>
        <taxon>Ascomycota</taxon>
        <taxon>Pezizomycotina</taxon>
        <taxon>Eurotiomycetes</taxon>
        <taxon>Eurotiomycetidae</taxon>
        <taxon>Eurotiales</taxon>
        <taxon>Aspergillaceae</taxon>
        <taxon>Aspergillus</taxon>
        <taxon>Aspergillus subgen. Nidulantes</taxon>
    </lineage>
</organism>
<comment type="similarity">
    <text evidence="1">Belongs to the short-chain dehydrogenases/reductases (SDR) family.</text>
</comment>
<dbReference type="PROSITE" id="PS00061">
    <property type="entry name" value="ADH_SHORT"/>
    <property type="match status" value="1"/>
</dbReference>
<protein>
    <recommendedName>
        <fullName evidence="6">Levodione reductase</fullName>
    </recommendedName>
</protein>
<dbReference type="InterPro" id="IPR036291">
    <property type="entry name" value="NAD(P)-bd_dom_sf"/>
</dbReference>
<proteinExistence type="inferred from homology"/>
<comment type="caution">
    <text evidence="4">The sequence shown here is derived from an EMBL/GenBank/DDBJ whole genome shotgun (WGS) entry which is preliminary data.</text>
</comment>
<name>A0ABR4ITC5_9EURO</name>
<dbReference type="PRINTS" id="PR00081">
    <property type="entry name" value="GDHRDH"/>
</dbReference>
<dbReference type="Gene3D" id="3.40.50.720">
    <property type="entry name" value="NAD(P)-binding Rossmann-like Domain"/>
    <property type="match status" value="1"/>
</dbReference>
<dbReference type="Proteomes" id="UP001610446">
    <property type="component" value="Unassembled WGS sequence"/>
</dbReference>
<dbReference type="PANTHER" id="PTHR24321">
    <property type="entry name" value="DEHYDROGENASES, SHORT CHAIN"/>
    <property type="match status" value="1"/>
</dbReference>
<dbReference type="InterPro" id="IPR002347">
    <property type="entry name" value="SDR_fam"/>
</dbReference>
<accession>A0ABR4ITC5</accession>
<evidence type="ECO:0008006" key="6">
    <source>
        <dbReference type="Google" id="ProtNLM"/>
    </source>
</evidence>
<dbReference type="InterPro" id="IPR020904">
    <property type="entry name" value="Sc_DH/Rdtase_CS"/>
</dbReference>
<keyword evidence="5" id="KW-1185">Reference proteome</keyword>
<evidence type="ECO:0000313" key="4">
    <source>
        <dbReference type="EMBL" id="KAL2831021.1"/>
    </source>
</evidence>
<dbReference type="EMBL" id="JBFXLU010000291">
    <property type="protein sequence ID" value="KAL2831021.1"/>
    <property type="molecule type" value="Genomic_DNA"/>
</dbReference>
<dbReference type="Pfam" id="PF13561">
    <property type="entry name" value="adh_short_C2"/>
    <property type="match status" value="1"/>
</dbReference>
<keyword evidence="2" id="KW-0521">NADP</keyword>
<gene>
    <name evidence="4" type="ORF">BJY01DRAFT_254397</name>
</gene>
<keyword evidence="3" id="KW-0560">Oxidoreductase</keyword>
<dbReference type="PANTHER" id="PTHR24321:SF8">
    <property type="entry name" value="ESTRADIOL 17-BETA-DEHYDROGENASE 8-RELATED"/>
    <property type="match status" value="1"/>
</dbReference>
<evidence type="ECO:0000256" key="3">
    <source>
        <dbReference type="ARBA" id="ARBA00023002"/>
    </source>
</evidence>
<dbReference type="SUPFAM" id="SSF51735">
    <property type="entry name" value="NAD(P)-binding Rossmann-fold domains"/>
    <property type="match status" value="1"/>
</dbReference>
<reference evidence="4 5" key="1">
    <citation type="submission" date="2024-07" db="EMBL/GenBank/DDBJ databases">
        <title>Section-level genome sequencing and comparative genomics of Aspergillus sections Usti and Cavernicolus.</title>
        <authorList>
            <consortium name="Lawrence Berkeley National Laboratory"/>
            <person name="Nybo J.L."/>
            <person name="Vesth T.C."/>
            <person name="Theobald S."/>
            <person name="Frisvad J.C."/>
            <person name="Larsen T.O."/>
            <person name="Kjaerboelling I."/>
            <person name="Rothschild-Mancinelli K."/>
            <person name="Lyhne E.K."/>
            <person name="Kogle M.E."/>
            <person name="Barry K."/>
            <person name="Clum A."/>
            <person name="Na H."/>
            <person name="Ledsgaard L."/>
            <person name="Lin J."/>
            <person name="Lipzen A."/>
            <person name="Kuo A."/>
            <person name="Riley R."/>
            <person name="Mondo S."/>
            <person name="Labutti K."/>
            <person name="Haridas S."/>
            <person name="Pangalinan J."/>
            <person name="Salamov A.A."/>
            <person name="Simmons B.A."/>
            <person name="Magnuson J.K."/>
            <person name="Chen J."/>
            <person name="Drula E."/>
            <person name="Henrissat B."/>
            <person name="Wiebenga A."/>
            <person name="Lubbers R.J."/>
            <person name="Gomes A.C."/>
            <person name="Makela M.R."/>
            <person name="Stajich J."/>
            <person name="Grigoriev I.V."/>
            <person name="Mortensen U.H."/>
            <person name="De Vries R.P."/>
            <person name="Baker S.E."/>
            <person name="Andersen M.R."/>
        </authorList>
    </citation>
    <scope>NUCLEOTIDE SEQUENCE [LARGE SCALE GENOMIC DNA]</scope>
    <source>
        <strain evidence="4 5">CBS 123904</strain>
    </source>
</reference>
<sequence>MASLKGKVISITGSASGMGRALALLAGQRGAKLALADVQKAALSDLVSELRQRNIEAVGTVVNVTSSRQVDNWISSTIAQFGALHGAANMAGVAGSSARITAPLDEATDEEVAHILGVNLTGVLYCLRAQVRVMGSGASIVNTASTAGLSGRTNMAAYSASKHGVVGLTRSVALEVGGRGVRVNAVAPGAIDTPMLRNVFDEEGAQSSDNQRFSVYPLRREGRAEEVAQTVAYLLSDDASYVTGSVYTVDGGLLA</sequence>
<evidence type="ECO:0000313" key="5">
    <source>
        <dbReference type="Proteomes" id="UP001610446"/>
    </source>
</evidence>
<evidence type="ECO:0000256" key="1">
    <source>
        <dbReference type="ARBA" id="ARBA00006484"/>
    </source>
</evidence>
<evidence type="ECO:0000256" key="2">
    <source>
        <dbReference type="ARBA" id="ARBA00022857"/>
    </source>
</evidence>